<accession>A0A5V9XGV1</accession>
<sequence length="47" mass="5426">MLDCACLLTTSGSVVLVYPYSEKSDKLYSPLQRAKRESPMNNSWWQE</sequence>
<proteinExistence type="predicted"/>
<dbReference type="EMBL" id="AAHFXK010000031">
    <property type="protein sequence ID" value="EBV6522182.1"/>
    <property type="molecule type" value="Genomic_DNA"/>
</dbReference>
<protein>
    <submittedName>
        <fullName evidence="2">Superinfection exclusion protein B</fullName>
    </submittedName>
</protein>
<organism evidence="2">
    <name type="scientific">Salmonella enterica subsp. enterica serovar Saintpaul</name>
    <dbReference type="NCBI Taxonomy" id="90105"/>
    <lineage>
        <taxon>Bacteria</taxon>
        <taxon>Pseudomonadati</taxon>
        <taxon>Pseudomonadota</taxon>
        <taxon>Gammaproteobacteria</taxon>
        <taxon>Enterobacterales</taxon>
        <taxon>Enterobacteriaceae</taxon>
        <taxon>Salmonella</taxon>
    </lineage>
</organism>
<feature type="non-terminal residue" evidence="2">
    <location>
        <position position="47"/>
    </location>
</feature>
<dbReference type="EMBL" id="DAARCT010000123">
    <property type="protein sequence ID" value="HAE1897451.1"/>
    <property type="molecule type" value="Genomic_DNA"/>
</dbReference>
<reference evidence="2" key="3">
    <citation type="submission" date="2019-08" db="EMBL/GenBank/DDBJ databases">
        <authorList>
            <consortium name="NCBI Pathogen Detection Project"/>
        </authorList>
    </citation>
    <scope>NUCLEOTIDE SEQUENCE</scope>
    <source>
        <strain evidence="2">Salmonella enterica</strain>
    </source>
</reference>
<gene>
    <name evidence="1" type="ORF">EQ43_24325</name>
    <name evidence="2" type="ORF">G2828_23995</name>
    <name evidence="3" type="ORF">G3V28_004838</name>
</gene>
<evidence type="ECO:0000313" key="1">
    <source>
        <dbReference type="EMBL" id="EBV6522182.1"/>
    </source>
</evidence>
<dbReference type="AlphaFoldDB" id="A0A5V9XGV1"/>
<reference evidence="2" key="1">
    <citation type="journal article" date="2018" name="Genome Biol.">
        <title>SKESA: strategic k-mer extension for scrupulous assemblies.</title>
        <authorList>
            <person name="Souvorov A."/>
            <person name="Agarwala R."/>
            <person name="Lipman D.J."/>
        </authorList>
    </citation>
    <scope>NUCLEOTIDE SEQUENCE</scope>
    <source>
        <strain evidence="2">Salmonella enterica</strain>
    </source>
</reference>
<evidence type="ECO:0000313" key="3">
    <source>
        <dbReference type="EMBL" id="HAE1897451.1"/>
    </source>
</evidence>
<dbReference type="EMBL" id="DAAQRT010000044">
    <property type="protein sequence ID" value="HAE0608787.1"/>
    <property type="molecule type" value="Genomic_DNA"/>
</dbReference>
<reference evidence="1" key="2">
    <citation type="submission" date="2018-07" db="EMBL/GenBank/DDBJ databases">
        <authorList>
            <consortium name="GenomeTrakr network: Whole genome sequencing for foodborne pathogen traceback"/>
        </authorList>
    </citation>
    <scope>NUCLEOTIDE SEQUENCE</scope>
    <source>
        <strain evidence="1">WAPHL-SAL-A00373</strain>
    </source>
</reference>
<evidence type="ECO:0000313" key="2">
    <source>
        <dbReference type="EMBL" id="HAE0608787.1"/>
    </source>
</evidence>
<comment type="caution">
    <text evidence="2">The sequence shown here is derived from an EMBL/GenBank/DDBJ whole genome shotgun (WGS) entry which is preliminary data.</text>
</comment>
<name>A0A5V9XGV1_SALET</name>